<evidence type="ECO:0000313" key="3">
    <source>
        <dbReference type="Proteomes" id="UP001322481"/>
    </source>
</evidence>
<reference evidence="2 3" key="1">
    <citation type="submission" date="2023-11" db="EMBL/GenBank/DDBJ databases">
        <authorList>
            <person name="Panchal A.K."/>
            <person name="Meaney J.S."/>
            <person name="Karas B.J."/>
            <person name="diCenzo G.C."/>
        </authorList>
    </citation>
    <scope>NUCLEOTIDE SEQUENCE [LARGE SCALE GENOMIC DNA]</scope>
    <source>
        <strain evidence="2 3">NZP2235</strain>
    </source>
</reference>
<evidence type="ECO:0000256" key="1">
    <source>
        <dbReference type="SAM" id="Phobius"/>
    </source>
</evidence>
<keyword evidence="3" id="KW-1185">Reference proteome</keyword>
<dbReference type="RefSeq" id="WP_322415769.1">
    <property type="nucleotide sequence ID" value="NZ_CP139858.1"/>
</dbReference>
<name>A0ABZ0VXI6_9HYPH</name>
<organism evidence="2 3">
    <name type="scientific">Mesorhizobium huakuii</name>
    <dbReference type="NCBI Taxonomy" id="28104"/>
    <lineage>
        <taxon>Bacteria</taxon>
        <taxon>Pseudomonadati</taxon>
        <taxon>Pseudomonadota</taxon>
        <taxon>Alphaproteobacteria</taxon>
        <taxon>Hyphomicrobiales</taxon>
        <taxon>Phyllobacteriaceae</taxon>
        <taxon>Mesorhizobium</taxon>
    </lineage>
</organism>
<accession>A0ABZ0VXI6</accession>
<keyword evidence="1" id="KW-0472">Membrane</keyword>
<proteinExistence type="predicted"/>
<sequence length="105" mass="11383">MALQFQFSHMLLTAIVITQILDPLRILLVGIAYFLSRLVKRPGMGWLGLLAAIVVIAAGFPFVILGQSGDIAWTTAAIGVISNALIAAAMAGLLRLQRRFFQLFV</sequence>
<gene>
    <name evidence="2" type="ORF">U0R22_005171</name>
</gene>
<keyword evidence="1" id="KW-0812">Transmembrane</keyword>
<feature type="transmembrane region" description="Helical" evidence="1">
    <location>
        <begin position="47"/>
        <end position="65"/>
    </location>
</feature>
<feature type="transmembrane region" description="Helical" evidence="1">
    <location>
        <begin position="12"/>
        <end position="35"/>
    </location>
</feature>
<dbReference type="Proteomes" id="UP001322481">
    <property type="component" value="Chromosome"/>
</dbReference>
<keyword evidence="1" id="KW-1133">Transmembrane helix</keyword>
<dbReference type="EMBL" id="CP139858">
    <property type="protein sequence ID" value="WQC00960.1"/>
    <property type="molecule type" value="Genomic_DNA"/>
</dbReference>
<feature type="transmembrane region" description="Helical" evidence="1">
    <location>
        <begin position="71"/>
        <end position="94"/>
    </location>
</feature>
<evidence type="ECO:0000313" key="2">
    <source>
        <dbReference type="EMBL" id="WQC00960.1"/>
    </source>
</evidence>
<protein>
    <submittedName>
        <fullName evidence="2">Uncharacterized protein</fullName>
    </submittedName>
</protein>